<feature type="region of interest" description="Disordered" evidence="1">
    <location>
        <begin position="32"/>
        <end position="61"/>
    </location>
</feature>
<evidence type="ECO:0008006" key="5">
    <source>
        <dbReference type="Google" id="ProtNLM"/>
    </source>
</evidence>
<dbReference type="AlphaFoldDB" id="A0A433VRU4"/>
<protein>
    <recommendedName>
        <fullName evidence="5">DUF928 domain-containing protein</fullName>
    </recommendedName>
</protein>
<comment type="caution">
    <text evidence="3">The sequence shown here is derived from an EMBL/GenBank/DDBJ whole genome shotgun (WGS) entry which is preliminary data.</text>
</comment>
<keyword evidence="2" id="KW-0732">Signal</keyword>
<reference evidence="3" key="2">
    <citation type="journal article" date="2019" name="Genome Biol. Evol.">
        <title>Day and night: Metabolic profiles and evolutionary relationships of six axenic non-marine cyanobacteria.</title>
        <authorList>
            <person name="Will S.E."/>
            <person name="Henke P."/>
            <person name="Boedeker C."/>
            <person name="Huang S."/>
            <person name="Brinkmann H."/>
            <person name="Rohde M."/>
            <person name="Jarek M."/>
            <person name="Friedl T."/>
            <person name="Seufert S."/>
            <person name="Schumacher M."/>
            <person name="Overmann J."/>
            <person name="Neumann-Schaal M."/>
            <person name="Petersen J."/>
        </authorList>
    </citation>
    <scope>NUCLEOTIDE SEQUENCE [LARGE SCALE GENOMIC DNA]</scope>
    <source>
        <strain evidence="3">PCC 7102</strain>
    </source>
</reference>
<feature type="chain" id="PRO_5030092591" description="DUF928 domain-containing protein" evidence="2">
    <location>
        <begin position="31"/>
        <end position="246"/>
    </location>
</feature>
<reference evidence="3" key="1">
    <citation type="submission" date="2018-12" db="EMBL/GenBank/DDBJ databases">
        <authorList>
            <person name="Will S."/>
            <person name="Neumann-Schaal M."/>
            <person name="Henke P."/>
        </authorList>
    </citation>
    <scope>NUCLEOTIDE SEQUENCE</scope>
    <source>
        <strain evidence="3">PCC 7102</strain>
    </source>
</reference>
<dbReference type="EMBL" id="RSCL01000002">
    <property type="protein sequence ID" value="RUT08791.1"/>
    <property type="molecule type" value="Genomic_DNA"/>
</dbReference>
<proteinExistence type="predicted"/>
<evidence type="ECO:0000256" key="2">
    <source>
        <dbReference type="SAM" id="SignalP"/>
    </source>
</evidence>
<evidence type="ECO:0000313" key="4">
    <source>
        <dbReference type="Proteomes" id="UP000271624"/>
    </source>
</evidence>
<keyword evidence="4" id="KW-1185">Reference proteome</keyword>
<feature type="signal peptide" evidence="2">
    <location>
        <begin position="1"/>
        <end position="30"/>
    </location>
</feature>
<accession>A0A433VRU4</accession>
<dbReference type="InterPro" id="IPR010328">
    <property type="entry name" value="DUF928"/>
</dbReference>
<name>A0A433VRU4_9CYAN</name>
<evidence type="ECO:0000313" key="3">
    <source>
        <dbReference type="EMBL" id="RUT08791.1"/>
    </source>
</evidence>
<organism evidence="3 4">
    <name type="scientific">Dulcicalothrix desertica PCC 7102</name>
    <dbReference type="NCBI Taxonomy" id="232991"/>
    <lineage>
        <taxon>Bacteria</taxon>
        <taxon>Bacillati</taxon>
        <taxon>Cyanobacteriota</taxon>
        <taxon>Cyanophyceae</taxon>
        <taxon>Nostocales</taxon>
        <taxon>Calotrichaceae</taxon>
        <taxon>Dulcicalothrix</taxon>
    </lineage>
</organism>
<dbReference type="RefSeq" id="WP_127079201.1">
    <property type="nucleotide sequence ID" value="NZ_RSCL01000002.1"/>
</dbReference>
<evidence type="ECO:0000256" key="1">
    <source>
        <dbReference type="SAM" id="MobiDB-lite"/>
    </source>
</evidence>
<dbReference type="OrthoDB" id="536034at2"/>
<sequence length="246" mass="28181">MSVVKNYIKSKYTIAFALVLWMSNFLPAQAQLNTTQPKRTETDGSRRGRPSGRTATGSRGDCPEVNVPLTALIPVNNQGLTMAEYPQFWIFVPYQSKNIAIGEFVLQDKQNNDVYRTNFTLPQAPGIVNVSLGKAKPLQINQEYQWFFKIYCSPEKLSEPLFVKGWIQRIANNSDLERKLAAARTPEQRFTIYYENHIWYEAVTELAKHQPIRPQNNSLPSDWSNLLKRVDLEYLISQPVVGEVKL</sequence>
<dbReference type="Proteomes" id="UP000271624">
    <property type="component" value="Unassembled WGS sequence"/>
</dbReference>
<gene>
    <name evidence="3" type="ORF">DSM106972_008440</name>
</gene>
<dbReference type="Pfam" id="PF06051">
    <property type="entry name" value="DUF928"/>
    <property type="match status" value="1"/>
</dbReference>